<sequence length="66" mass="7392">MVDTEGAIGHALLSERRDDGKNTKGREEVQKNLVFPNSERIGCEASRKRDGEEQTGPAPNVVWQQR</sequence>
<protein>
    <submittedName>
        <fullName evidence="2">Uncharacterized protein</fullName>
    </submittedName>
</protein>
<feature type="non-terminal residue" evidence="2">
    <location>
        <position position="66"/>
    </location>
</feature>
<organism evidence="2">
    <name type="scientific">Tanacetum cinerariifolium</name>
    <name type="common">Dalmatian daisy</name>
    <name type="synonym">Chrysanthemum cinerariifolium</name>
    <dbReference type="NCBI Taxonomy" id="118510"/>
    <lineage>
        <taxon>Eukaryota</taxon>
        <taxon>Viridiplantae</taxon>
        <taxon>Streptophyta</taxon>
        <taxon>Embryophyta</taxon>
        <taxon>Tracheophyta</taxon>
        <taxon>Spermatophyta</taxon>
        <taxon>Magnoliopsida</taxon>
        <taxon>eudicotyledons</taxon>
        <taxon>Gunneridae</taxon>
        <taxon>Pentapetalae</taxon>
        <taxon>asterids</taxon>
        <taxon>campanulids</taxon>
        <taxon>Asterales</taxon>
        <taxon>Asteraceae</taxon>
        <taxon>Asteroideae</taxon>
        <taxon>Anthemideae</taxon>
        <taxon>Anthemidinae</taxon>
        <taxon>Tanacetum</taxon>
    </lineage>
</organism>
<feature type="region of interest" description="Disordered" evidence="1">
    <location>
        <begin position="1"/>
        <end position="66"/>
    </location>
</feature>
<name>A0A699WZ04_TANCI</name>
<proteinExistence type="predicted"/>
<gene>
    <name evidence="2" type="ORF">Tci_924002</name>
</gene>
<evidence type="ECO:0000313" key="2">
    <source>
        <dbReference type="EMBL" id="GFD52033.1"/>
    </source>
</evidence>
<dbReference type="AlphaFoldDB" id="A0A699WZ04"/>
<feature type="compositionally biased region" description="Basic and acidic residues" evidence="1">
    <location>
        <begin position="41"/>
        <end position="52"/>
    </location>
</feature>
<comment type="caution">
    <text evidence="2">The sequence shown here is derived from an EMBL/GenBank/DDBJ whole genome shotgun (WGS) entry which is preliminary data.</text>
</comment>
<feature type="compositionally biased region" description="Basic and acidic residues" evidence="1">
    <location>
        <begin position="13"/>
        <end position="30"/>
    </location>
</feature>
<reference evidence="2" key="1">
    <citation type="journal article" date="2019" name="Sci. Rep.">
        <title>Draft genome of Tanacetum cinerariifolium, the natural source of mosquito coil.</title>
        <authorList>
            <person name="Yamashiro T."/>
            <person name="Shiraishi A."/>
            <person name="Satake H."/>
            <person name="Nakayama K."/>
        </authorList>
    </citation>
    <scope>NUCLEOTIDE SEQUENCE</scope>
</reference>
<accession>A0A699WZ04</accession>
<evidence type="ECO:0000256" key="1">
    <source>
        <dbReference type="SAM" id="MobiDB-lite"/>
    </source>
</evidence>
<dbReference type="EMBL" id="BKCJ011777195">
    <property type="protein sequence ID" value="GFD52033.1"/>
    <property type="molecule type" value="Genomic_DNA"/>
</dbReference>